<keyword evidence="6" id="KW-1185">Reference proteome</keyword>
<dbReference type="PANTHER" id="PTHR10907">
    <property type="entry name" value="REGUCALCIN"/>
    <property type="match status" value="1"/>
</dbReference>
<dbReference type="InterPro" id="IPR013658">
    <property type="entry name" value="SGL"/>
</dbReference>
<dbReference type="InterPro" id="IPR005511">
    <property type="entry name" value="SMP-30"/>
</dbReference>
<feature type="binding site" evidence="3">
    <location>
        <position position="105"/>
    </location>
    <ligand>
        <name>substrate</name>
    </ligand>
</feature>
<dbReference type="PANTHER" id="PTHR10907:SF47">
    <property type="entry name" value="REGUCALCIN"/>
    <property type="match status" value="1"/>
</dbReference>
<evidence type="ECO:0000256" key="2">
    <source>
        <dbReference type="PIRSR" id="PIRSR605511-1"/>
    </source>
</evidence>
<organism evidence="5 6">
    <name type="scientific">Paraburkholderia polaris</name>
    <dbReference type="NCBI Taxonomy" id="2728848"/>
    <lineage>
        <taxon>Bacteria</taxon>
        <taxon>Pseudomonadati</taxon>
        <taxon>Pseudomonadota</taxon>
        <taxon>Betaproteobacteria</taxon>
        <taxon>Burkholderiales</taxon>
        <taxon>Burkholderiaceae</taxon>
        <taxon>Paraburkholderia</taxon>
    </lineage>
</organism>
<dbReference type="InterPro" id="IPR011042">
    <property type="entry name" value="6-blade_b-propeller_TolB-like"/>
</dbReference>
<feature type="binding site" evidence="3">
    <location>
        <position position="22"/>
    </location>
    <ligand>
        <name>a divalent metal cation</name>
        <dbReference type="ChEBI" id="CHEBI:60240"/>
    </ligand>
</feature>
<evidence type="ECO:0000256" key="1">
    <source>
        <dbReference type="ARBA" id="ARBA00008853"/>
    </source>
</evidence>
<dbReference type="GO" id="GO:0019853">
    <property type="term" value="P:L-ascorbic acid biosynthetic process"/>
    <property type="evidence" value="ECO:0007669"/>
    <property type="project" value="TreeGrafter"/>
</dbReference>
<proteinExistence type="inferred from homology"/>
<dbReference type="SUPFAM" id="SSF63829">
    <property type="entry name" value="Calcium-dependent phosphotriesterase"/>
    <property type="match status" value="1"/>
</dbReference>
<comment type="similarity">
    <text evidence="1">Belongs to the SMP-30/CGR1 family.</text>
</comment>
<gene>
    <name evidence="5" type="ORF">HHL24_39265</name>
</gene>
<evidence type="ECO:0000256" key="3">
    <source>
        <dbReference type="PIRSR" id="PIRSR605511-2"/>
    </source>
</evidence>
<keyword evidence="3" id="KW-0862">Zinc</keyword>
<evidence type="ECO:0000313" key="5">
    <source>
        <dbReference type="EMBL" id="NMM03899.1"/>
    </source>
</evidence>
<dbReference type="PRINTS" id="PR01790">
    <property type="entry name" value="SMP30FAMILY"/>
</dbReference>
<feature type="binding site" evidence="3">
    <location>
        <position position="107"/>
    </location>
    <ligand>
        <name>substrate</name>
    </ligand>
</feature>
<protein>
    <submittedName>
        <fullName evidence="5">SMP-30/gluconolactonase/LRE family protein</fullName>
    </submittedName>
</protein>
<feature type="binding site" evidence="3">
    <location>
        <position position="202"/>
    </location>
    <ligand>
        <name>a divalent metal cation</name>
        <dbReference type="ChEBI" id="CHEBI:60240"/>
    </ligand>
</feature>
<evidence type="ECO:0000259" key="4">
    <source>
        <dbReference type="Pfam" id="PF08450"/>
    </source>
</evidence>
<dbReference type="RefSeq" id="WP_169490678.1">
    <property type="nucleotide sequence ID" value="NZ_JABBGJ010000064.1"/>
</dbReference>
<name>A0A848IUM9_9BURK</name>
<comment type="cofactor">
    <cofactor evidence="3">
        <name>Zn(2+)</name>
        <dbReference type="ChEBI" id="CHEBI:29105"/>
    </cofactor>
    <text evidence="3">Binds 1 divalent metal cation per subunit.</text>
</comment>
<accession>A0A848IUM9</accession>
<dbReference type="Gene3D" id="2.120.10.30">
    <property type="entry name" value="TolB, C-terminal domain"/>
    <property type="match status" value="1"/>
</dbReference>
<dbReference type="Pfam" id="PF08450">
    <property type="entry name" value="SGL"/>
    <property type="match status" value="1"/>
</dbReference>
<feature type="binding site" evidence="3">
    <location>
        <position position="152"/>
    </location>
    <ligand>
        <name>a divalent metal cation</name>
        <dbReference type="ChEBI" id="CHEBI:60240"/>
    </ligand>
</feature>
<keyword evidence="3" id="KW-0479">Metal-binding</keyword>
<evidence type="ECO:0000313" key="6">
    <source>
        <dbReference type="Proteomes" id="UP000544134"/>
    </source>
</evidence>
<reference evidence="5 6" key="1">
    <citation type="submission" date="2020-04" db="EMBL/GenBank/DDBJ databases">
        <title>Paraburkholderia sp. RP-4-7 isolated from soil.</title>
        <authorList>
            <person name="Dahal R.H."/>
        </authorList>
    </citation>
    <scope>NUCLEOTIDE SEQUENCE [LARGE SCALE GENOMIC DNA]</scope>
    <source>
        <strain evidence="5 6">RP-4-7</strain>
    </source>
</reference>
<dbReference type="GO" id="GO:0005509">
    <property type="term" value="F:calcium ion binding"/>
    <property type="evidence" value="ECO:0007669"/>
    <property type="project" value="TreeGrafter"/>
</dbReference>
<dbReference type="AlphaFoldDB" id="A0A848IUM9"/>
<dbReference type="Proteomes" id="UP000544134">
    <property type="component" value="Unassembled WGS sequence"/>
</dbReference>
<dbReference type="EMBL" id="JABBGJ010000064">
    <property type="protein sequence ID" value="NMM03899.1"/>
    <property type="molecule type" value="Genomic_DNA"/>
</dbReference>
<sequence length="296" mass="32381">MSENVSSVDAEMVFPTRMDLGEGPLWDPAGQSLYWTDLINQKLFKGNPSTGRYVERNLPYKASRVTHCSDGRLLVSFTRGLASGTFDGQAFAPLTPGFSLPKEVRINDGACDAQGRFWTGTYDPTLRSAIGCLYCVEHGRVSTKTEGVMLSNGIRFSPDNRTMYFVETSPARLWAYEYELSNATLGKRRLVVDYSGIGARPDGCAIDTDGCLWVAEVDRGRIARYAPDGKLDQVVRVPVLKPTSVCFGGRENNVLFITSRYAGVESGEQSNPLAGAVFAAQVNATGLPEHRYAHGE</sequence>
<comment type="caution">
    <text evidence="5">The sequence shown here is derived from an EMBL/GenBank/DDBJ whole genome shotgun (WGS) entry which is preliminary data.</text>
</comment>
<feature type="domain" description="SMP-30/Gluconolactonase/LRE-like region" evidence="4">
    <location>
        <begin position="20"/>
        <end position="259"/>
    </location>
</feature>
<feature type="active site" description="Proton donor/acceptor" evidence="2">
    <location>
        <position position="202"/>
    </location>
</feature>
<dbReference type="GO" id="GO:0004341">
    <property type="term" value="F:gluconolactonase activity"/>
    <property type="evidence" value="ECO:0007669"/>
    <property type="project" value="TreeGrafter"/>
</dbReference>